<dbReference type="Proteomes" id="UP000005990">
    <property type="component" value="Unassembled WGS sequence"/>
</dbReference>
<name>E4KMD0_9LACT</name>
<keyword evidence="3" id="KW-0238">DNA-binding</keyword>
<feature type="domain" description="HTH merR-type" evidence="5">
    <location>
        <begin position="12"/>
        <end position="80"/>
    </location>
</feature>
<keyword evidence="1" id="KW-0678">Repressor</keyword>
<organism evidence="6 7">
    <name type="scientific">Eremococcus coleocola ACS-139-V-Col8</name>
    <dbReference type="NCBI Taxonomy" id="908337"/>
    <lineage>
        <taxon>Bacteria</taxon>
        <taxon>Bacillati</taxon>
        <taxon>Bacillota</taxon>
        <taxon>Bacilli</taxon>
        <taxon>Lactobacillales</taxon>
        <taxon>Aerococcaceae</taxon>
        <taxon>Eremococcus</taxon>
    </lineage>
</organism>
<sequence>MRAIELKRSRPVFPIGTVMELTDLTARQIRYYEEYQLVVPRRSASNRRMYSLNDIDLLLEIADLIESGMTLKGVQTHFRQKKDQDSQAKPGLTDQDVRRILRDELGMESRYK</sequence>
<dbReference type="eggNOG" id="COG0789">
    <property type="taxonomic scope" value="Bacteria"/>
</dbReference>
<dbReference type="PANTHER" id="PTHR30204">
    <property type="entry name" value="REDOX-CYCLING DRUG-SENSING TRANSCRIPTIONAL ACTIVATOR SOXR"/>
    <property type="match status" value="1"/>
</dbReference>
<dbReference type="OrthoDB" id="9806513at2"/>
<evidence type="ECO:0000313" key="6">
    <source>
        <dbReference type="EMBL" id="EFR31889.1"/>
    </source>
</evidence>
<dbReference type="InterPro" id="IPR000551">
    <property type="entry name" value="MerR-type_HTH_dom"/>
</dbReference>
<dbReference type="STRING" id="908337.HMPREF9257_1766"/>
<dbReference type="GO" id="GO:0003700">
    <property type="term" value="F:DNA-binding transcription factor activity"/>
    <property type="evidence" value="ECO:0007669"/>
    <property type="project" value="InterPro"/>
</dbReference>
<evidence type="ECO:0000256" key="3">
    <source>
        <dbReference type="ARBA" id="ARBA00023125"/>
    </source>
</evidence>
<evidence type="ECO:0000256" key="2">
    <source>
        <dbReference type="ARBA" id="ARBA00023015"/>
    </source>
</evidence>
<dbReference type="RefSeq" id="WP_006417656.1">
    <property type="nucleotide sequence ID" value="NZ_AENN01000004.1"/>
</dbReference>
<keyword evidence="2" id="KW-0805">Transcription regulation</keyword>
<keyword evidence="7" id="KW-1185">Reference proteome</keyword>
<dbReference type="GO" id="GO:0003677">
    <property type="term" value="F:DNA binding"/>
    <property type="evidence" value="ECO:0007669"/>
    <property type="project" value="UniProtKB-KW"/>
</dbReference>
<comment type="caution">
    <text evidence="6">The sequence shown here is derived from an EMBL/GenBank/DDBJ whole genome shotgun (WGS) entry which is preliminary data.</text>
</comment>
<dbReference type="SUPFAM" id="SSF46955">
    <property type="entry name" value="Putative DNA-binding domain"/>
    <property type="match status" value="1"/>
</dbReference>
<evidence type="ECO:0000259" key="5">
    <source>
        <dbReference type="PROSITE" id="PS50937"/>
    </source>
</evidence>
<proteinExistence type="predicted"/>
<dbReference type="SMART" id="SM00422">
    <property type="entry name" value="HTH_MERR"/>
    <property type="match status" value="1"/>
</dbReference>
<dbReference type="EMBL" id="AENN01000004">
    <property type="protein sequence ID" value="EFR31889.1"/>
    <property type="molecule type" value="Genomic_DNA"/>
</dbReference>
<dbReference type="PANTHER" id="PTHR30204:SF65">
    <property type="entry name" value="HTH-TYPE TRANSCRIPTIONAL REGULATOR TNRA"/>
    <property type="match status" value="1"/>
</dbReference>
<evidence type="ECO:0000256" key="1">
    <source>
        <dbReference type="ARBA" id="ARBA00022491"/>
    </source>
</evidence>
<protein>
    <submittedName>
        <fullName evidence="6">Transcriptional regulator, MerR family</fullName>
    </submittedName>
</protein>
<dbReference type="AlphaFoldDB" id="E4KMD0"/>
<gene>
    <name evidence="6" type="primary">glnR</name>
    <name evidence="6" type="ORF">HMPREF9257_1766</name>
</gene>
<accession>E4KMD0</accession>
<evidence type="ECO:0000313" key="7">
    <source>
        <dbReference type="Proteomes" id="UP000005990"/>
    </source>
</evidence>
<reference evidence="6 7" key="1">
    <citation type="submission" date="2010-10" db="EMBL/GenBank/DDBJ databases">
        <authorList>
            <person name="Durkin A.S."/>
            <person name="Madupu R."/>
            <person name="Torralba M."/>
            <person name="Gillis M."/>
            <person name="Methe B."/>
            <person name="Sutton G."/>
            <person name="Nelson K.E."/>
        </authorList>
    </citation>
    <scope>NUCLEOTIDE SEQUENCE [LARGE SCALE GENOMIC DNA]</scope>
    <source>
        <strain evidence="6 7">ACS-139-V-Col8</strain>
    </source>
</reference>
<dbReference type="PROSITE" id="PS00552">
    <property type="entry name" value="HTH_MERR_1"/>
    <property type="match status" value="1"/>
</dbReference>
<dbReference type="PROSITE" id="PS50937">
    <property type="entry name" value="HTH_MERR_2"/>
    <property type="match status" value="1"/>
</dbReference>
<dbReference type="Pfam" id="PF13411">
    <property type="entry name" value="MerR_1"/>
    <property type="match status" value="1"/>
</dbReference>
<evidence type="ECO:0000256" key="4">
    <source>
        <dbReference type="ARBA" id="ARBA00023163"/>
    </source>
</evidence>
<dbReference type="InterPro" id="IPR009061">
    <property type="entry name" value="DNA-bd_dom_put_sf"/>
</dbReference>
<keyword evidence="4" id="KW-0804">Transcription</keyword>
<dbReference type="Gene3D" id="1.10.1660.10">
    <property type="match status" value="1"/>
</dbReference>
<dbReference type="InterPro" id="IPR047057">
    <property type="entry name" value="MerR_fam"/>
</dbReference>